<evidence type="ECO:0000313" key="6">
    <source>
        <dbReference type="Proteomes" id="UP000677228"/>
    </source>
</evidence>
<proteinExistence type="predicted"/>
<comment type="caution">
    <text evidence="4">The sequence shown here is derived from an EMBL/GenBank/DDBJ whole genome shotgun (WGS) entry which is preliminary data.</text>
</comment>
<dbReference type="Pfam" id="PF12796">
    <property type="entry name" value="Ank_2"/>
    <property type="match status" value="1"/>
</dbReference>
<dbReference type="Proteomes" id="UP000682733">
    <property type="component" value="Unassembled WGS sequence"/>
</dbReference>
<protein>
    <recommendedName>
        <fullName evidence="7">Ankyrin</fullName>
    </recommendedName>
</protein>
<reference evidence="4" key="1">
    <citation type="submission" date="2021-02" db="EMBL/GenBank/DDBJ databases">
        <authorList>
            <person name="Nowell W R."/>
        </authorList>
    </citation>
    <scope>NUCLEOTIDE SEQUENCE</scope>
</reference>
<dbReference type="SMART" id="SM00248">
    <property type="entry name" value="ANK"/>
    <property type="match status" value="4"/>
</dbReference>
<keyword evidence="2 3" id="KW-0040">ANK repeat</keyword>
<accession>A0A8S2G7X6</accession>
<dbReference type="SUPFAM" id="SSF48403">
    <property type="entry name" value="Ankyrin repeat"/>
    <property type="match status" value="1"/>
</dbReference>
<dbReference type="Proteomes" id="UP000677228">
    <property type="component" value="Unassembled WGS sequence"/>
</dbReference>
<evidence type="ECO:0008006" key="7">
    <source>
        <dbReference type="Google" id="ProtNLM"/>
    </source>
</evidence>
<evidence type="ECO:0000313" key="4">
    <source>
        <dbReference type="EMBL" id="CAF1647490.1"/>
    </source>
</evidence>
<dbReference type="EMBL" id="CAJNOK010064790">
    <property type="protein sequence ID" value="CAF1647490.1"/>
    <property type="molecule type" value="Genomic_DNA"/>
</dbReference>
<keyword evidence="1" id="KW-0677">Repeat</keyword>
<dbReference type="Gene3D" id="1.25.40.20">
    <property type="entry name" value="Ankyrin repeat-containing domain"/>
    <property type="match status" value="1"/>
</dbReference>
<evidence type="ECO:0000256" key="2">
    <source>
        <dbReference type="ARBA" id="ARBA00023043"/>
    </source>
</evidence>
<dbReference type="PROSITE" id="PS50088">
    <property type="entry name" value="ANK_REPEAT"/>
    <property type="match status" value="1"/>
</dbReference>
<dbReference type="InterPro" id="IPR036770">
    <property type="entry name" value="Ankyrin_rpt-contain_sf"/>
</dbReference>
<name>A0A8S2G7X6_9BILA</name>
<dbReference type="PANTHER" id="PTHR24198">
    <property type="entry name" value="ANKYRIN REPEAT AND PROTEIN KINASE DOMAIN-CONTAINING PROTEIN"/>
    <property type="match status" value="1"/>
</dbReference>
<dbReference type="EMBL" id="CAJOBA010092612">
    <property type="protein sequence ID" value="CAF4490788.1"/>
    <property type="molecule type" value="Genomic_DNA"/>
</dbReference>
<feature type="repeat" description="ANK" evidence="3">
    <location>
        <begin position="144"/>
        <end position="176"/>
    </location>
</feature>
<sequence>MLSHLDQKLQHEQLDYGLNLFTELIPQVNSSSNLNYKNYHGETLFMEICALGYTKLVEKLLLMNNSIINEINCNGENALFYAVEYADNIQIIDLLLESKINVNILTNNGYSIIHKIIQIGHSSNLEYLLITQLNIIDINRVDQFGKSYLMYACEYSNLEIINILLQSGVNITLRDNN</sequence>
<evidence type="ECO:0000313" key="5">
    <source>
        <dbReference type="EMBL" id="CAF4490788.1"/>
    </source>
</evidence>
<dbReference type="InterPro" id="IPR002110">
    <property type="entry name" value="Ankyrin_rpt"/>
</dbReference>
<evidence type="ECO:0000256" key="3">
    <source>
        <dbReference type="PROSITE-ProRule" id="PRU00023"/>
    </source>
</evidence>
<gene>
    <name evidence="4" type="ORF">OVA965_LOCUS44641</name>
    <name evidence="5" type="ORF">TMI583_LOCUS47557</name>
</gene>
<dbReference type="PANTHER" id="PTHR24198:SF165">
    <property type="entry name" value="ANKYRIN REPEAT-CONTAINING PROTEIN-RELATED"/>
    <property type="match status" value="1"/>
</dbReference>
<dbReference type="PROSITE" id="PS50297">
    <property type="entry name" value="ANK_REP_REGION"/>
    <property type="match status" value="1"/>
</dbReference>
<organism evidence="4 6">
    <name type="scientific">Didymodactylos carnosus</name>
    <dbReference type="NCBI Taxonomy" id="1234261"/>
    <lineage>
        <taxon>Eukaryota</taxon>
        <taxon>Metazoa</taxon>
        <taxon>Spiralia</taxon>
        <taxon>Gnathifera</taxon>
        <taxon>Rotifera</taxon>
        <taxon>Eurotatoria</taxon>
        <taxon>Bdelloidea</taxon>
        <taxon>Philodinida</taxon>
        <taxon>Philodinidae</taxon>
        <taxon>Didymodactylos</taxon>
    </lineage>
</organism>
<evidence type="ECO:0000256" key="1">
    <source>
        <dbReference type="ARBA" id="ARBA00022737"/>
    </source>
</evidence>
<dbReference type="AlphaFoldDB" id="A0A8S2G7X6"/>
<feature type="non-terminal residue" evidence="4">
    <location>
        <position position="177"/>
    </location>
</feature>